<accession>A0A1Y6BHD3</accession>
<protein>
    <submittedName>
        <fullName evidence="1">Uncharacterized protein</fullName>
    </submittedName>
</protein>
<dbReference type="AlphaFoldDB" id="A0A1Y6BHD3"/>
<dbReference type="RefSeq" id="WP_085121618.1">
    <property type="nucleotide sequence ID" value="NZ_FWZX01000003.1"/>
</dbReference>
<sequence length="225" mass="24771">MKGQASLMVVHYDRTDPNFKDFVTKAVESSRDHKKGQRFFTYVPLHGKRDVAYVWFPHESHSELHPENQVSALTEKHGEAAAVTLAHKAKKAVKGLGSELMHLVAEAGKVDGPKPYIMAYGIKVKSGQGDTFRSAAKHFMAANRDAKDPIRITVHRPSSGAVNTYLVLLGADDLAELDPDGKHNDPRLAKAVGPEKAAEIAAQLKDSTSFVWRQPMRYVAAYSNP</sequence>
<organism evidence="1 2">
    <name type="scientific">Tistlia consotensis USBA 355</name>
    <dbReference type="NCBI Taxonomy" id="560819"/>
    <lineage>
        <taxon>Bacteria</taxon>
        <taxon>Pseudomonadati</taxon>
        <taxon>Pseudomonadota</taxon>
        <taxon>Alphaproteobacteria</taxon>
        <taxon>Rhodospirillales</taxon>
        <taxon>Rhodovibrionaceae</taxon>
        <taxon>Tistlia</taxon>
    </lineage>
</organism>
<gene>
    <name evidence="1" type="ORF">SAMN05428998_103179</name>
</gene>
<evidence type="ECO:0000313" key="2">
    <source>
        <dbReference type="Proteomes" id="UP000192917"/>
    </source>
</evidence>
<evidence type="ECO:0000313" key="1">
    <source>
        <dbReference type="EMBL" id="SMF04060.1"/>
    </source>
</evidence>
<dbReference type="EMBL" id="FWZX01000003">
    <property type="protein sequence ID" value="SMF04060.1"/>
    <property type="molecule type" value="Genomic_DNA"/>
</dbReference>
<dbReference type="Proteomes" id="UP000192917">
    <property type="component" value="Unassembled WGS sequence"/>
</dbReference>
<dbReference type="STRING" id="560819.SAMN05428998_103179"/>
<name>A0A1Y6BHD3_9PROT</name>
<keyword evidence="2" id="KW-1185">Reference proteome</keyword>
<proteinExistence type="predicted"/>
<reference evidence="1 2" key="1">
    <citation type="submission" date="2017-04" db="EMBL/GenBank/DDBJ databases">
        <authorList>
            <person name="Afonso C.L."/>
            <person name="Miller P.J."/>
            <person name="Scott M.A."/>
            <person name="Spackman E."/>
            <person name="Goraichik I."/>
            <person name="Dimitrov K.M."/>
            <person name="Suarez D.L."/>
            <person name="Swayne D.E."/>
        </authorList>
    </citation>
    <scope>NUCLEOTIDE SEQUENCE [LARGE SCALE GENOMIC DNA]</scope>
    <source>
        <strain evidence="1 2">USBA 355</strain>
    </source>
</reference>